<dbReference type="AlphaFoldDB" id="A0A1I1B3D3"/>
<dbReference type="STRING" id="237018.SAMN04489723_110169"/>
<sequence length="267" mass="30706">MPITSTIELLNKVYPLLSYLSYWLKKEDKYSLQSPLLYNTYQNLFAFIQARKEEDLDVEIYRKELLSSEEVIDVEDFGAGSKSVNTAERRVADITKFSTSNRKFAQLYQFFCSLTAANTVLELGTCMGISSRYLSKVTQGRIYSFEGSEEIARVAKPVDGYENLTIIVGELSEALPNALEPLHQIDFALIDATHTFEGTLRYYELLLSKIHPKSIIAIGDIHWSREMEMAWDEIKRKPEVKLSLDFYECGIVFFDFPGEKTDYILDF</sequence>
<dbReference type="Proteomes" id="UP000198790">
    <property type="component" value="Unassembled WGS sequence"/>
</dbReference>
<protein>
    <submittedName>
        <fullName evidence="1">Methyltransferase domain-containing protein</fullName>
    </submittedName>
</protein>
<dbReference type="RefSeq" id="WP_245786885.1">
    <property type="nucleotide sequence ID" value="NZ_FOKK01000010.1"/>
</dbReference>
<accession>A0A1I1B3D3</accession>
<name>A0A1I1B3D3_9BACT</name>
<organism evidence="1 2">
    <name type="scientific">Algoriphagus aquimarinus</name>
    <dbReference type="NCBI Taxonomy" id="237018"/>
    <lineage>
        <taxon>Bacteria</taxon>
        <taxon>Pseudomonadati</taxon>
        <taxon>Bacteroidota</taxon>
        <taxon>Cytophagia</taxon>
        <taxon>Cytophagales</taxon>
        <taxon>Cyclobacteriaceae</taxon>
        <taxon>Algoriphagus</taxon>
    </lineage>
</organism>
<dbReference type="Gene3D" id="3.40.50.150">
    <property type="entry name" value="Vaccinia Virus protein VP39"/>
    <property type="match status" value="1"/>
</dbReference>
<keyword evidence="2" id="KW-1185">Reference proteome</keyword>
<gene>
    <name evidence="1" type="ORF">SAMN04489723_110169</name>
</gene>
<dbReference type="InterPro" id="IPR029063">
    <property type="entry name" value="SAM-dependent_MTases_sf"/>
</dbReference>
<proteinExistence type="predicted"/>
<dbReference type="EMBL" id="FOKK01000010">
    <property type="protein sequence ID" value="SFB44751.1"/>
    <property type="molecule type" value="Genomic_DNA"/>
</dbReference>
<dbReference type="CDD" id="cd02440">
    <property type="entry name" value="AdoMet_MTases"/>
    <property type="match status" value="1"/>
</dbReference>
<dbReference type="SUPFAM" id="SSF53335">
    <property type="entry name" value="S-adenosyl-L-methionine-dependent methyltransferases"/>
    <property type="match status" value="1"/>
</dbReference>
<evidence type="ECO:0000313" key="1">
    <source>
        <dbReference type="EMBL" id="SFB44751.1"/>
    </source>
</evidence>
<evidence type="ECO:0000313" key="2">
    <source>
        <dbReference type="Proteomes" id="UP000198790"/>
    </source>
</evidence>
<keyword evidence="1" id="KW-0489">Methyltransferase</keyword>
<reference evidence="1 2" key="1">
    <citation type="submission" date="2016-10" db="EMBL/GenBank/DDBJ databases">
        <authorList>
            <person name="de Groot N.N."/>
        </authorList>
    </citation>
    <scope>NUCLEOTIDE SEQUENCE [LARGE SCALE GENOMIC DNA]</scope>
    <source>
        <strain evidence="1 2">DSM 23399</strain>
    </source>
</reference>
<keyword evidence="1" id="KW-0808">Transferase</keyword>
<dbReference type="Pfam" id="PF13578">
    <property type="entry name" value="Methyltransf_24"/>
    <property type="match status" value="1"/>
</dbReference>
<dbReference type="GO" id="GO:0008168">
    <property type="term" value="F:methyltransferase activity"/>
    <property type="evidence" value="ECO:0007669"/>
    <property type="project" value="UniProtKB-KW"/>
</dbReference>
<dbReference type="GO" id="GO:0032259">
    <property type="term" value="P:methylation"/>
    <property type="evidence" value="ECO:0007669"/>
    <property type="project" value="UniProtKB-KW"/>
</dbReference>